<dbReference type="EMBL" id="JAGMUV010000002">
    <property type="protein sequence ID" value="KAH7170761.1"/>
    <property type="molecule type" value="Genomic_DNA"/>
</dbReference>
<gene>
    <name evidence="1" type="ORF">EDB81DRAFT_179032</name>
</gene>
<proteinExistence type="predicted"/>
<dbReference type="AlphaFoldDB" id="A0A9P9FNS3"/>
<protein>
    <submittedName>
        <fullName evidence="1">Uncharacterized protein</fullName>
    </submittedName>
</protein>
<evidence type="ECO:0000313" key="2">
    <source>
        <dbReference type="Proteomes" id="UP000738349"/>
    </source>
</evidence>
<comment type="caution">
    <text evidence="1">The sequence shown here is derived from an EMBL/GenBank/DDBJ whole genome shotgun (WGS) entry which is preliminary data.</text>
</comment>
<accession>A0A9P9FNS3</accession>
<dbReference type="Proteomes" id="UP000738349">
    <property type="component" value="Unassembled WGS sequence"/>
</dbReference>
<name>A0A9P9FNS3_9HYPO</name>
<organism evidence="1 2">
    <name type="scientific">Dactylonectria macrodidyma</name>
    <dbReference type="NCBI Taxonomy" id="307937"/>
    <lineage>
        <taxon>Eukaryota</taxon>
        <taxon>Fungi</taxon>
        <taxon>Dikarya</taxon>
        <taxon>Ascomycota</taxon>
        <taxon>Pezizomycotina</taxon>
        <taxon>Sordariomycetes</taxon>
        <taxon>Hypocreomycetidae</taxon>
        <taxon>Hypocreales</taxon>
        <taxon>Nectriaceae</taxon>
        <taxon>Dactylonectria</taxon>
    </lineage>
</organism>
<reference evidence="1" key="1">
    <citation type="journal article" date="2021" name="Nat. Commun.">
        <title>Genetic determinants of endophytism in the Arabidopsis root mycobiome.</title>
        <authorList>
            <person name="Mesny F."/>
            <person name="Miyauchi S."/>
            <person name="Thiergart T."/>
            <person name="Pickel B."/>
            <person name="Atanasova L."/>
            <person name="Karlsson M."/>
            <person name="Huettel B."/>
            <person name="Barry K.W."/>
            <person name="Haridas S."/>
            <person name="Chen C."/>
            <person name="Bauer D."/>
            <person name="Andreopoulos W."/>
            <person name="Pangilinan J."/>
            <person name="LaButti K."/>
            <person name="Riley R."/>
            <person name="Lipzen A."/>
            <person name="Clum A."/>
            <person name="Drula E."/>
            <person name="Henrissat B."/>
            <person name="Kohler A."/>
            <person name="Grigoriev I.V."/>
            <person name="Martin F.M."/>
            <person name="Hacquard S."/>
        </authorList>
    </citation>
    <scope>NUCLEOTIDE SEQUENCE</scope>
    <source>
        <strain evidence="1">MPI-CAGE-AT-0147</strain>
    </source>
</reference>
<keyword evidence="2" id="KW-1185">Reference proteome</keyword>
<sequence>MQGARHLSVHQPSTCGDSSPPQHALLLGSNYFLSSTCQFPTCFISWFRRFSSVYAPPRTPTLPSRSKKSGTTIFFANNHEIAPCHLLLGRECPCPSCLASFSSNATPICFSPRRSRPPLMYEVLTIHCTAAHSFPLLSSLLLSLPTGQTARARMYNASRLQYGLHPGDASCGSQKQVFCASPPSVGRSLRSMMDGVCLSWQAGNPSSGTKISPKFVTLRQTTGASRQCTWNWQLGTWG</sequence>
<evidence type="ECO:0000313" key="1">
    <source>
        <dbReference type="EMBL" id="KAH7170761.1"/>
    </source>
</evidence>